<evidence type="ECO:0000313" key="6">
    <source>
        <dbReference type="EMBL" id="GAB97459.1"/>
    </source>
</evidence>
<dbReference type="Gene3D" id="3.30.450.40">
    <property type="match status" value="1"/>
</dbReference>
<dbReference type="AlphaFoldDB" id="K6XF56"/>
<dbReference type="RefSeq" id="WP_006593991.1">
    <property type="nucleotide sequence ID" value="NZ_BAHD01000069.1"/>
</dbReference>
<dbReference type="SUPFAM" id="SSF55781">
    <property type="entry name" value="GAF domain-like"/>
    <property type="match status" value="1"/>
</dbReference>
<evidence type="ECO:0000256" key="4">
    <source>
        <dbReference type="ARBA" id="ARBA00023163"/>
    </source>
</evidence>
<dbReference type="SMART" id="SM01012">
    <property type="entry name" value="ANTAR"/>
    <property type="match status" value="1"/>
</dbReference>
<dbReference type="InterPro" id="IPR036388">
    <property type="entry name" value="WH-like_DNA-bd_sf"/>
</dbReference>
<evidence type="ECO:0000256" key="1">
    <source>
        <dbReference type="ARBA" id="ARBA00022679"/>
    </source>
</evidence>
<reference evidence="6 7" key="1">
    <citation type="submission" date="2012-08" db="EMBL/GenBank/DDBJ databases">
        <title>Whole genome shotgun sequence of Kineosphaera limosa NBRC 100340.</title>
        <authorList>
            <person name="Yoshida I."/>
            <person name="Isaki S."/>
            <person name="Hosoyama A."/>
            <person name="Tsuchikane K."/>
            <person name="Katsumata H."/>
            <person name="Ando Y."/>
            <person name="Ohji S."/>
            <person name="Hamada M."/>
            <person name="Tamura T."/>
            <person name="Yamazoe A."/>
            <person name="Yamazaki S."/>
            <person name="Fujita N."/>
        </authorList>
    </citation>
    <scope>NUCLEOTIDE SEQUENCE [LARGE SCALE GENOMIC DNA]</scope>
    <source>
        <strain evidence="6 7">NBRC 100340</strain>
    </source>
</reference>
<dbReference type="InterPro" id="IPR029016">
    <property type="entry name" value="GAF-like_dom_sf"/>
</dbReference>
<gene>
    <name evidence="6" type="ORF">KILIM_069_00270</name>
</gene>
<dbReference type="Gene3D" id="1.10.10.10">
    <property type="entry name" value="Winged helix-like DNA-binding domain superfamily/Winged helix DNA-binding domain"/>
    <property type="match status" value="1"/>
</dbReference>
<dbReference type="PROSITE" id="PS50921">
    <property type="entry name" value="ANTAR"/>
    <property type="match status" value="1"/>
</dbReference>
<evidence type="ECO:0000313" key="7">
    <source>
        <dbReference type="Proteomes" id="UP000008366"/>
    </source>
</evidence>
<name>K6XF56_9MICO</name>
<dbReference type="GO" id="GO:0003723">
    <property type="term" value="F:RNA binding"/>
    <property type="evidence" value="ECO:0007669"/>
    <property type="project" value="InterPro"/>
</dbReference>
<dbReference type="Pfam" id="PF03861">
    <property type="entry name" value="ANTAR"/>
    <property type="match status" value="1"/>
</dbReference>
<keyword evidence="1" id="KW-0808">Transferase</keyword>
<dbReference type="STRING" id="1184609.KILIM_069_00270"/>
<dbReference type="InterPro" id="IPR005561">
    <property type="entry name" value="ANTAR"/>
</dbReference>
<dbReference type="SUPFAM" id="SSF52172">
    <property type="entry name" value="CheY-like"/>
    <property type="match status" value="1"/>
</dbReference>
<evidence type="ECO:0000256" key="3">
    <source>
        <dbReference type="ARBA" id="ARBA00023015"/>
    </source>
</evidence>
<dbReference type="EMBL" id="BAHD01000069">
    <property type="protein sequence ID" value="GAB97459.1"/>
    <property type="molecule type" value="Genomic_DNA"/>
</dbReference>
<sequence>MNEAGAADFAHIAMALHGADGVGATLDRIAELARATVDCDMCGVMVVHKGKRVETAAVTSELVRRADELQIEVGEGPCLQAIEAQSVFIIADTMTEDRWPVWSRAVVDLGVRSVLSIRLFTRQQTIGSLNLYSAQPNHFTPADAAIGGIFAGHASVALAAAQTESGLREAMESRHLIGLAQGILMERFDLDQEQAFAVLRRYSQDRNIKLRSVAQHVVQERALPE</sequence>
<organism evidence="6 7">
    <name type="scientific">Kineosphaera limosa NBRC 100340</name>
    <dbReference type="NCBI Taxonomy" id="1184609"/>
    <lineage>
        <taxon>Bacteria</taxon>
        <taxon>Bacillati</taxon>
        <taxon>Actinomycetota</taxon>
        <taxon>Actinomycetes</taxon>
        <taxon>Micrococcales</taxon>
        <taxon>Dermatophilaceae</taxon>
        <taxon>Kineosphaera</taxon>
    </lineage>
</organism>
<dbReference type="Proteomes" id="UP000008366">
    <property type="component" value="Unassembled WGS sequence"/>
</dbReference>
<feature type="domain" description="ANTAR" evidence="5">
    <location>
        <begin position="157"/>
        <end position="218"/>
    </location>
</feature>
<dbReference type="PIRSF" id="PIRSF036625">
    <property type="entry name" value="GAF_ANTAR"/>
    <property type="match status" value="1"/>
</dbReference>
<dbReference type="eggNOG" id="COG2203">
    <property type="taxonomic scope" value="Bacteria"/>
</dbReference>
<dbReference type="InterPro" id="IPR011006">
    <property type="entry name" value="CheY-like_superfamily"/>
</dbReference>
<keyword evidence="7" id="KW-1185">Reference proteome</keyword>
<dbReference type="GO" id="GO:0016301">
    <property type="term" value="F:kinase activity"/>
    <property type="evidence" value="ECO:0007669"/>
    <property type="project" value="UniProtKB-KW"/>
</dbReference>
<keyword evidence="4" id="KW-0804">Transcription</keyword>
<dbReference type="Pfam" id="PF13185">
    <property type="entry name" value="GAF_2"/>
    <property type="match status" value="1"/>
</dbReference>
<keyword evidence="2" id="KW-0418">Kinase</keyword>
<proteinExistence type="predicted"/>
<evidence type="ECO:0000259" key="5">
    <source>
        <dbReference type="PROSITE" id="PS50921"/>
    </source>
</evidence>
<dbReference type="SMART" id="SM00065">
    <property type="entry name" value="GAF"/>
    <property type="match status" value="1"/>
</dbReference>
<keyword evidence="3" id="KW-0805">Transcription regulation</keyword>
<accession>K6XF56</accession>
<evidence type="ECO:0000256" key="2">
    <source>
        <dbReference type="ARBA" id="ARBA00022777"/>
    </source>
</evidence>
<dbReference type="InterPro" id="IPR003018">
    <property type="entry name" value="GAF"/>
</dbReference>
<protein>
    <recommendedName>
        <fullName evidence="5">ANTAR domain-containing protein</fullName>
    </recommendedName>
</protein>
<dbReference type="InterPro" id="IPR012074">
    <property type="entry name" value="GAF_ANTAR"/>
</dbReference>
<comment type="caution">
    <text evidence="6">The sequence shown here is derived from an EMBL/GenBank/DDBJ whole genome shotgun (WGS) entry which is preliminary data.</text>
</comment>